<name>A0A1G2MB85_9BACT</name>
<dbReference type="SUPFAM" id="SSF52980">
    <property type="entry name" value="Restriction endonuclease-like"/>
    <property type="match status" value="1"/>
</dbReference>
<evidence type="ECO:0000313" key="3">
    <source>
        <dbReference type="EMBL" id="OHA20409.1"/>
    </source>
</evidence>
<dbReference type="Pfam" id="PF04480">
    <property type="entry name" value="DUF559"/>
    <property type="match status" value="1"/>
</dbReference>
<dbReference type="InterPro" id="IPR047216">
    <property type="entry name" value="Endonuclease_DUF559_bact"/>
</dbReference>
<feature type="domain" description="DUF559" evidence="2">
    <location>
        <begin position="11"/>
        <end position="114"/>
    </location>
</feature>
<dbReference type="AlphaFoldDB" id="A0A1G2MB85"/>
<dbReference type="InterPro" id="IPR011335">
    <property type="entry name" value="Restrct_endonuc-II-like"/>
</dbReference>
<dbReference type="PANTHER" id="PTHR38590">
    <property type="entry name" value="BLL0828 PROTEIN"/>
    <property type="match status" value="1"/>
</dbReference>
<dbReference type="CDD" id="cd01038">
    <property type="entry name" value="Endonuclease_DUF559"/>
    <property type="match status" value="1"/>
</dbReference>
<accession>A0A1G2MB85</accession>
<dbReference type="InterPro" id="IPR007569">
    <property type="entry name" value="DUF559"/>
</dbReference>
<evidence type="ECO:0000313" key="4">
    <source>
        <dbReference type="Proteomes" id="UP000178121"/>
    </source>
</evidence>
<dbReference type="Gene3D" id="3.40.960.10">
    <property type="entry name" value="VSR Endonuclease"/>
    <property type="match status" value="1"/>
</dbReference>
<dbReference type="PANTHER" id="PTHR38590:SF1">
    <property type="entry name" value="BLL0828 PROTEIN"/>
    <property type="match status" value="1"/>
</dbReference>
<sequence length="116" mass="13753">MKTKISNLSSLKDNRRKLRNESTPQEIMLWARLRKEQLGHKFRRQHSFGNYIADFYCPDKKLIVEIDGSQHLDQEAYDTERTTFFGKQGFRVVRFWNSEINTNMEGVITKIIGLLE</sequence>
<feature type="compositionally biased region" description="Polar residues" evidence="1">
    <location>
        <begin position="1"/>
        <end position="11"/>
    </location>
</feature>
<dbReference type="Proteomes" id="UP000178121">
    <property type="component" value="Unassembled WGS sequence"/>
</dbReference>
<dbReference type="EMBL" id="MHRI01000030">
    <property type="protein sequence ID" value="OHA20409.1"/>
    <property type="molecule type" value="Genomic_DNA"/>
</dbReference>
<organism evidence="3 4">
    <name type="scientific">Candidatus Taylorbacteria bacterium RIFCSPHIGHO2_01_FULL_51_15</name>
    <dbReference type="NCBI Taxonomy" id="1802304"/>
    <lineage>
        <taxon>Bacteria</taxon>
        <taxon>Candidatus Tayloriibacteriota</taxon>
    </lineage>
</organism>
<gene>
    <name evidence="3" type="ORF">A2849_01370</name>
</gene>
<evidence type="ECO:0000259" key="2">
    <source>
        <dbReference type="Pfam" id="PF04480"/>
    </source>
</evidence>
<comment type="caution">
    <text evidence="3">The sequence shown here is derived from an EMBL/GenBank/DDBJ whole genome shotgun (WGS) entry which is preliminary data.</text>
</comment>
<protein>
    <recommendedName>
        <fullName evidence="2">DUF559 domain-containing protein</fullName>
    </recommendedName>
</protein>
<reference evidence="3 4" key="1">
    <citation type="journal article" date="2016" name="Nat. Commun.">
        <title>Thousands of microbial genomes shed light on interconnected biogeochemical processes in an aquifer system.</title>
        <authorList>
            <person name="Anantharaman K."/>
            <person name="Brown C.T."/>
            <person name="Hug L.A."/>
            <person name="Sharon I."/>
            <person name="Castelle C.J."/>
            <person name="Probst A.J."/>
            <person name="Thomas B.C."/>
            <person name="Singh A."/>
            <person name="Wilkins M.J."/>
            <person name="Karaoz U."/>
            <person name="Brodie E.L."/>
            <person name="Williams K.H."/>
            <person name="Hubbard S.S."/>
            <person name="Banfield J.F."/>
        </authorList>
    </citation>
    <scope>NUCLEOTIDE SEQUENCE [LARGE SCALE GENOMIC DNA]</scope>
</reference>
<feature type="region of interest" description="Disordered" evidence="1">
    <location>
        <begin position="1"/>
        <end position="21"/>
    </location>
</feature>
<proteinExistence type="predicted"/>
<evidence type="ECO:0000256" key="1">
    <source>
        <dbReference type="SAM" id="MobiDB-lite"/>
    </source>
</evidence>